<dbReference type="InterPro" id="IPR050763">
    <property type="entry name" value="ABC_transporter_ATP-binding"/>
</dbReference>
<dbReference type="GO" id="GO:0005524">
    <property type="term" value="F:ATP binding"/>
    <property type="evidence" value="ECO:0007669"/>
    <property type="project" value="UniProtKB-KW"/>
</dbReference>
<evidence type="ECO:0000256" key="3">
    <source>
        <dbReference type="ARBA" id="ARBA00022741"/>
    </source>
</evidence>
<dbReference type="SMART" id="SM00382">
    <property type="entry name" value="AAA"/>
    <property type="match status" value="1"/>
</dbReference>
<dbReference type="InterPro" id="IPR003439">
    <property type="entry name" value="ABC_transporter-like_ATP-bd"/>
</dbReference>
<dbReference type="Gene3D" id="3.40.50.300">
    <property type="entry name" value="P-loop containing nucleotide triphosphate hydrolases"/>
    <property type="match status" value="1"/>
</dbReference>
<evidence type="ECO:0000313" key="6">
    <source>
        <dbReference type="EMBL" id="KRM75359.1"/>
    </source>
</evidence>
<protein>
    <submittedName>
        <fullName evidence="6">ABC transporter, ATP-binding protein</fullName>
    </submittedName>
</protein>
<evidence type="ECO:0000256" key="1">
    <source>
        <dbReference type="ARBA" id="ARBA00005417"/>
    </source>
</evidence>
<dbReference type="PANTHER" id="PTHR42711">
    <property type="entry name" value="ABC TRANSPORTER ATP-BINDING PROTEIN"/>
    <property type="match status" value="1"/>
</dbReference>
<feature type="domain" description="ABC transporter" evidence="5">
    <location>
        <begin position="22"/>
        <end position="255"/>
    </location>
</feature>
<comment type="similarity">
    <text evidence="1">Belongs to the ABC transporter superfamily.</text>
</comment>
<dbReference type="PROSITE" id="PS50893">
    <property type="entry name" value="ABC_TRANSPORTER_2"/>
    <property type="match status" value="1"/>
</dbReference>
<comment type="caution">
    <text evidence="6">The sequence shown here is derived from an EMBL/GenBank/DDBJ whole genome shotgun (WGS) entry which is preliminary data.</text>
</comment>
<evidence type="ECO:0000259" key="5">
    <source>
        <dbReference type="PROSITE" id="PS50893"/>
    </source>
</evidence>
<keyword evidence="4 6" id="KW-0067">ATP-binding</keyword>
<keyword evidence="3" id="KW-0547">Nucleotide-binding</keyword>
<dbReference type="InterPro" id="IPR003593">
    <property type="entry name" value="AAA+_ATPase"/>
</dbReference>
<dbReference type="Pfam" id="PF00005">
    <property type="entry name" value="ABC_tran"/>
    <property type="match status" value="1"/>
</dbReference>
<dbReference type="PATRIC" id="fig|1423772.3.peg.162"/>
<proteinExistence type="inferred from homology"/>
<name>A0A0R2B7F2_9LACO</name>
<organism evidence="6 7">
    <name type="scientific">Ligilactobacillus murinus DSM 20452 = NBRC 14221</name>
    <dbReference type="NCBI Taxonomy" id="1423772"/>
    <lineage>
        <taxon>Bacteria</taxon>
        <taxon>Bacillati</taxon>
        <taxon>Bacillota</taxon>
        <taxon>Bacilli</taxon>
        <taxon>Lactobacillales</taxon>
        <taxon>Lactobacillaceae</taxon>
        <taxon>Ligilactobacillus</taxon>
    </lineage>
</organism>
<sequence length="308" mass="35374">MIEVKNATLQYTTFKRSQGLKGVMHDFFKRSVIQVEALSDISLTINEGEMIGLIGRNGAGKTTLIKLLTGILPLRQGEIKIDQMLPYQREKVFLKNIGVLLGQRSQLIWDLPAIDTYDMLAAIYELPKQMYSARLTWLSEQLEVTELLYIPVRKLSLGQRVKCELIAALLHRPKYLFLDEPTLGLDFVTQKTIYKILRLENQYHKTTIITTSHYIKDIEQLADKVIILNKGKIIFNDKLEQLPKELTTEILFDIDFLNSKSVEKKLTCAPDKLNEILAKIPAERILRVSQRGMELEELILQFIKGDSI</sequence>
<dbReference type="EMBL" id="AYYN01000067">
    <property type="protein sequence ID" value="KRM75359.1"/>
    <property type="molecule type" value="Genomic_DNA"/>
</dbReference>
<dbReference type="GO" id="GO:0016887">
    <property type="term" value="F:ATP hydrolysis activity"/>
    <property type="evidence" value="ECO:0007669"/>
    <property type="project" value="InterPro"/>
</dbReference>
<dbReference type="SUPFAM" id="SSF52540">
    <property type="entry name" value="P-loop containing nucleoside triphosphate hydrolases"/>
    <property type="match status" value="1"/>
</dbReference>
<reference evidence="6 7" key="1">
    <citation type="journal article" date="2015" name="Genome Announc.">
        <title>Expanding the biotechnology potential of lactobacilli through comparative genomics of 213 strains and associated genera.</title>
        <authorList>
            <person name="Sun Z."/>
            <person name="Harris H.M."/>
            <person name="McCann A."/>
            <person name="Guo C."/>
            <person name="Argimon S."/>
            <person name="Zhang W."/>
            <person name="Yang X."/>
            <person name="Jeffery I.B."/>
            <person name="Cooney J.C."/>
            <person name="Kagawa T.F."/>
            <person name="Liu W."/>
            <person name="Song Y."/>
            <person name="Salvetti E."/>
            <person name="Wrobel A."/>
            <person name="Rasinkangas P."/>
            <person name="Parkhill J."/>
            <person name="Rea M.C."/>
            <person name="O'Sullivan O."/>
            <person name="Ritari J."/>
            <person name="Douillard F.P."/>
            <person name="Paul Ross R."/>
            <person name="Yang R."/>
            <person name="Briner A.E."/>
            <person name="Felis G.E."/>
            <person name="de Vos W.M."/>
            <person name="Barrangou R."/>
            <person name="Klaenhammer T.R."/>
            <person name="Caufield P.W."/>
            <person name="Cui Y."/>
            <person name="Zhang H."/>
            <person name="O'Toole P.W."/>
        </authorList>
    </citation>
    <scope>NUCLEOTIDE SEQUENCE [LARGE SCALE GENOMIC DNA]</scope>
    <source>
        <strain evidence="6 7">DSM 20452</strain>
    </source>
</reference>
<gene>
    <name evidence="6" type="ORF">FC48_GL000148</name>
</gene>
<dbReference type="AlphaFoldDB" id="A0A0R2B7F2"/>
<evidence type="ECO:0000256" key="4">
    <source>
        <dbReference type="ARBA" id="ARBA00022840"/>
    </source>
</evidence>
<evidence type="ECO:0000313" key="7">
    <source>
        <dbReference type="Proteomes" id="UP000051612"/>
    </source>
</evidence>
<dbReference type="Proteomes" id="UP000051612">
    <property type="component" value="Unassembled WGS sequence"/>
</dbReference>
<dbReference type="RefSeq" id="WP_056959002.1">
    <property type="nucleotide sequence ID" value="NZ_AYYN01000067.1"/>
</dbReference>
<keyword evidence="2" id="KW-0813">Transport</keyword>
<dbReference type="InterPro" id="IPR027417">
    <property type="entry name" value="P-loop_NTPase"/>
</dbReference>
<accession>A0A0R2B7F2</accession>
<dbReference type="PANTHER" id="PTHR42711:SF5">
    <property type="entry name" value="ABC TRANSPORTER ATP-BINDING PROTEIN NATA"/>
    <property type="match status" value="1"/>
</dbReference>
<evidence type="ECO:0000256" key="2">
    <source>
        <dbReference type="ARBA" id="ARBA00022448"/>
    </source>
</evidence>